<comment type="caution">
    <text evidence="7">The sequence shown here is derived from an EMBL/GenBank/DDBJ whole genome shotgun (WGS) entry which is preliminary data.</text>
</comment>
<dbReference type="InterPro" id="IPR017871">
    <property type="entry name" value="ABC_transporter-like_CS"/>
</dbReference>
<dbReference type="GO" id="GO:0005524">
    <property type="term" value="F:ATP binding"/>
    <property type="evidence" value="ECO:0007669"/>
    <property type="project" value="UniProtKB-KW"/>
</dbReference>
<keyword evidence="2" id="KW-0813">Transport</keyword>
<protein>
    <submittedName>
        <fullName evidence="7">ATP-binding cassette domain-containing protein</fullName>
    </submittedName>
</protein>
<dbReference type="InterPro" id="IPR003439">
    <property type="entry name" value="ABC_transporter-like_ATP-bd"/>
</dbReference>
<evidence type="ECO:0000256" key="5">
    <source>
        <dbReference type="SAM" id="MobiDB-lite"/>
    </source>
</evidence>
<feature type="compositionally biased region" description="Basic and acidic residues" evidence="5">
    <location>
        <begin position="37"/>
        <end position="47"/>
    </location>
</feature>
<feature type="compositionally biased region" description="Low complexity" evidence="5">
    <location>
        <begin position="61"/>
        <end position="84"/>
    </location>
</feature>
<feature type="compositionally biased region" description="Basic residues" evidence="5">
    <location>
        <begin position="1"/>
        <end position="10"/>
    </location>
</feature>
<organism evidence="7 8">
    <name type="scientific">Streptomyces niphimycinicus</name>
    <dbReference type="NCBI Taxonomy" id="2842201"/>
    <lineage>
        <taxon>Bacteria</taxon>
        <taxon>Bacillati</taxon>
        <taxon>Actinomycetota</taxon>
        <taxon>Actinomycetes</taxon>
        <taxon>Kitasatosporales</taxon>
        <taxon>Streptomycetaceae</taxon>
        <taxon>Streptomyces</taxon>
    </lineage>
</organism>
<comment type="similarity">
    <text evidence="1">Belongs to the ABC transporter superfamily.</text>
</comment>
<evidence type="ECO:0000256" key="4">
    <source>
        <dbReference type="ARBA" id="ARBA00022840"/>
    </source>
</evidence>
<name>A0ABS6C7E1_9ACTN</name>
<keyword evidence="3" id="KW-0547">Nucleotide-binding</keyword>
<dbReference type="SMART" id="SM00382">
    <property type="entry name" value="AAA"/>
    <property type="match status" value="2"/>
</dbReference>
<evidence type="ECO:0000256" key="2">
    <source>
        <dbReference type="ARBA" id="ARBA00022448"/>
    </source>
</evidence>
<evidence type="ECO:0000256" key="1">
    <source>
        <dbReference type="ARBA" id="ARBA00005417"/>
    </source>
</evidence>
<dbReference type="InterPro" id="IPR003593">
    <property type="entry name" value="AAA+_ATPase"/>
</dbReference>
<dbReference type="PANTHER" id="PTHR43776:SF7">
    <property type="entry name" value="D,D-DIPEPTIDE TRANSPORT ATP-BINDING PROTEIN DDPF-RELATED"/>
    <property type="match status" value="1"/>
</dbReference>
<dbReference type="EMBL" id="JAHLEM010000012">
    <property type="protein sequence ID" value="MBU3862809.1"/>
    <property type="molecule type" value="Genomic_DNA"/>
</dbReference>
<keyword evidence="4 7" id="KW-0067">ATP-binding</keyword>
<feature type="domain" description="ABC transporter" evidence="6">
    <location>
        <begin position="89"/>
        <end position="323"/>
    </location>
</feature>
<dbReference type="PROSITE" id="PS50893">
    <property type="entry name" value="ABC_TRANSPORTER_2"/>
    <property type="match status" value="2"/>
</dbReference>
<keyword evidence="8" id="KW-1185">Reference proteome</keyword>
<reference evidence="7 8" key="1">
    <citation type="submission" date="2021-06" db="EMBL/GenBank/DDBJ databases">
        <authorList>
            <person name="Pan X."/>
        </authorList>
    </citation>
    <scope>NUCLEOTIDE SEQUENCE [LARGE SCALE GENOMIC DNA]</scope>
    <source>
        <strain evidence="7 8">4503</strain>
    </source>
</reference>
<dbReference type="InterPro" id="IPR013563">
    <property type="entry name" value="Oligopep_ABC_C"/>
</dbReference>
<evidence type="ECO:0000313" key="8">
    <source>
        <dbReference type="Proteomes" id="UP000720508"/>
    </source>
</evidence>
<accession>A0ABS6C7E1</accession>
<feature type="region of interest" description="Disordered" evidence="5">
    <location>
        <begin position="1"/>
        <end position="84"/>
    </location>
</feature>
<proteinExistence type="inferred from homology"/>
<dbReference type="Pfam" id="PF08352">
    <property type="entry name" value="oligo_HPY"/>
    <property type="match status" value="1"/>
</dbReference>
<dbReference type="Proteomes" id="UP000720508">
    <property type="component" value="Unassembled WGS sequence"/>
</dbReference>
<dbReference type="PANTHER" id="PTHR43776">
    <property type="entry name" value="TRANSPORT ATP-BINDING PROTEIN"/>
    <property type="match status" value="1"/>
</dbReference>
<sequence>MGRGRPRRTDRRPDDGHQPPLRRRTRGQPTAHTGPGRGERDQPEPGRRATSVNHENDTTDPAAPLGPEGPAAFLGPGAGPVGPASRPVAAIRDLRVEIDGRAIVDGVNLEARPGKVTALVGASGSGKTTTGLALLGEYPPGARIGGEVHPAAGGLVGYIPQHPAAVLNPARRVSALLTDIARSQVCHLPRGRRRAAARERVLRALSEAQLPDGEALLRRYPHQLSGGQQQRVVLAQALLLGARVIVADEPTTGQDALIKSRIVDQLAAVAARGIAVVLLSHDLDVVRALADDVLVMRAGRVVESGPAERLWNTPRHPWTRELLTAQREFTPLGLSTGIGEPVLRIRDLIARHRDGGAHGRPTTVLRVPELALYSGTCLAVVGRSGSGKTTLARCLAGLHRDHEGEILLDGTALPRTLRTRDGAQLAAVQYVFQDSRAAFDEHRPVLHQVARTAVRLRGTDKGTARQKALTTLTRLGLPKELADRRPDQLSGGELQRAALARALLARPRVLVCDEITSGLDTINRRGLLELLAQLLRERDDLSLVLITHDLDIAALAHHIAVLDAGELVEQGTAPRVLTTPEHPFTVSLMEHTARLGMGTGR</sequence>
<evidence type="ECO:0000256" key="3">
    <source>
        <dbReference type="ARBA" id="ARBA00022741"/>
    </source>
</evidence>
<dbReference type="PROSITE" id="PS00211">
    <property type="entry name" value="ABC_TRANSPORTER_1"/>
    <property type="match status" value="2"/>
</dbReference>
<dbReference type="InterPro" id="IPR050319">
    <property type="entry name" value="ABC_transp_ATP-bind"/>
</dbReference>
<evidence type="ECO:0000259" key="6">
    <source>
        <dbReference type="PROSITE" id="PS50893"/>
    </source>
</evidence>
<dbReference type="Pfam" id="PF00005">
    <property type="entry name" value="ABC_tran"/>
    <property type="match status" value="2"/>
</dbReference>
<feature type="domain" description="ABC transporter" evidence="6">
    <location>
        <begin position="343"/>
        <end position="589"/>
    </location>
</feature>
<gene>
    <name evidence="7" type="ORF">KN815_01390</name>
</gene>
<evidence type="ECO:0000313" key="7">
    <source>
        <dbReference type="EMBL" id="MBU3862809.1"/>
    </source>
</evidence>